<organism evidence="1 2">
    <name type="scientific">Cylicostephanus goldi</name>
    <name type="common">Nematode worm</name>
    <dbReference type="NCBI Taxonomy" id="71465"/>
    <lineage>
        <taxon>Eukaryota</taxon>
        <taxon>Metazoa</taxon>
        <taxon>Ecdysozoa</taxon>
        <taxon>Nematoda</taxon>
        <taxon>Chromadorea</taxon>
        <taxon>Rhabditida</taxon>
        <taxon>Rhabditina</taxon>
        <taxon>Rhabditomorpha</taxon>
        <taxon>Strongyloidea</taxon>
        <taxon>Strongylidae</taxon>
        <taxon>Cylicostephanus</taxon>
    </lineage>
</organism>
<dbReference type="OrthoDB" id="755951at2759"/>
<gene>
    <name evidence="1" type="ORF">CGOC_LOCUS3140</name>
</gene>
<dbReference type="Gene3D" id="3.40.50.2000">
    <property type="entry name" value="Glycogen Phosphorylase B"/>
    <property type="match status" value="1"/>
</dbReference>
<name>A0A3P6R7U2_CYLGO</name>
<reference evidence="1 2" key="1">
    <citation type="submission" date="2018-11" db="EMBL/GenBank/DDBJ databases">
        <authorList>
            <consortium name="Pathogen Informatics"/>
        </authorList>
    </citation>
    <scope>NUCLEOTIDE SEQUENCE [LARGE SCALE GENOMIC DNA]</scope>
</reference>
<protein>
    <submittedName>
        <fullName evidence="1">Uncharacterized protein</fullName>
    </submittedName>
</protein>
<proteinExistence type="predicted"/>
<evidence type="ECO:0000313" key="2">
    <source>
        <dbReference type="Proteomes" id="UP000271889"/>
    </source>
</evidence>
<sequence>MSLLSVLHDYNKTNYQLNPVFVSQEDYNAYYGGISNGLLWPALHNLAEYIVKEYDDPAVSSEAYALLSFLAFLFVVI</sequence>
<dbReference type="Proteomes" id="UP000271889">
    <property type="component" value="Unassembled WGS sequence"/>
</dbReference>
<dbReference type="SUPFAM" id="SSF53756">
    <property type="entry name" value="UDP-Glycosyltransferase/glycogen phosphorylase"/>
    <property type="match status" value="1"/>
</dbReference>
<dbReference type="EMBL" id="UYRV01007708">
    <property type="protein sequence ID" value="VDK54897.1"/>
    <property type="molecule type" value="Genomic_DNA"/>
</dbReference>
<accession>A0A3P6R7U2</accession>
<dbReference type="AlphaFoldDB" id="A0A3P6R7U2"/>
<evidence type="ECO:0000313" key="1">
    <source>
        <dbReference type="EMBL" id="VDK54897.1"/>
    </source>
</evidence>
<keyword evidence="2" id="KW-1185">Reference proteome</keyword>